<sequence length="71" mass="7671">MSANLTITENQAAMLPTSEVLAQTTAAQTQIQNASLLEQSNSNQVGSQMTRRVDPLHIELEQLSSNNSSNN</sequence>
<accession>A0A699SSW7</accession>
<proteinExistence type="predicted"/>
<dbReference type="AlphaFoldDB" id="A0A699SSW7"/>
<reference evidence="1" key="1">
    <citation type="journal article" date="2019" name="Sci. Rep.">
        <title>Draft genome of Tanacetum cinerariifolium, the natural source of mosquito coil.</title>
        <authorList>
            <person name="Yamashiro T."/>
            <person name="Shiraishi A."/>
            <person name="Satake H."/>
            <person name="Nakayama K."/>
        </authorList>
    </citation>
    <scope>NUCLEOTIDE SEQUENCE</scope>
</reference>
<dbReference type="EMBL" id="BKCJ011182346">
    <property type="protein sequence ID" value="GFD00039.1"/>
    <property type="molecule type" value="Genomic_DNA"/>
</dbReference>
<evidence type="ECO:0000313" key="1">
    <source>
        <dbReference type="EMBL" id="GFD00039.1"/>
    </source>
</evidence>
<gene>
    <name evidence="1" type="ORF">Tci_872008</name>
</gene>
<organism evidence="1">
    <name type="scientific">Tanacetum cinerariifolium</name>
    <name type="common">Dalmatian daisy</name>
    <name type="synonym">Chrysanthemum cinerariifolium</name>
    <dbReference type="NCBI Taxonomy" id="118510"/>
    <lineage>
        <taxon>Eukaryota</taxon>
        <taxon>Viridiplantae</taxon>
        <taxon>Streptophyta</taxon>
        <taxon>Embryophyta</taxon>
        <taxon>Tracheophyta</taxon>
        <taxon>Spermatophyta</taxon>
        <taxon>Magnoliopsida</taxon>
        <taxon>eudicotyledons</taxon>
        <taxon>Gunneridae</taxon>
        <taxon>Pentapetalae</taxon>
        <taxon>asterids</taxon>
        <taxon>campanulids</taxon>
        <taxon>Asterales</taxon>
        <taxon>Asteraceae</taxon>
        <taxon>Asteroideae</taxon>
        <taxon>Anthemideae</taxon>
        <taxon>Anthemidinae</taxon>
        <taxon>Tanacetum</taxon>
    </lineage>
</organism>
<comment type="caution">
    <text evidence="1">The sequence shown here is derived from an EMBL/GenBank/DDBJ whole genome shotgun (WGS) entry which is preliminary data.</text>
</comment>
<feature type="non-terminal residue" evidence="1">
    <location>
        <position position="71"/>
    </location>
</feature>
<protein>
    <submittedName>
        <fullName evidence="1">Uncharacterized protein</fullName>
    </submittedName>
</protein>
<name>A0A699SSW7_TANCI</name>